<dbReference type="AlphaFoldDB" id="A0A6S7GAI0"/>
<protein>
    <submittedName>
        <fullName evidence="1">Uncharacterized protein</fullName>
    </submittedName>
</protein>
<name>A0A6S7GAI0_PARCT</name>
<dbReference type="OrthoDB" id="5946613at2759"/>
<dbReference type="Proteomes" id="UP001152795">
    <property type="component" value="Unassembled WGS sequence"/>
</dbReference>
<evidence type="ECO:0000313" key="2">
    <source>
        <dbReference type="Proteomes" id="UP001152795"/>
    </source>
</evidence>
<keyword evidence="2" id="KW-1185">Reference proteome</keyword>
<accession>A0A6S7GAI0</accession>
<sequence length="122" mass="14052">MKMALHFYHLFPGDKDPMISQFAQDFIYKGVAHLENKDFKQLQLQRKNDLLKCLNEYMNVKSYEELGPSTNPCQRAAIDFINCGTTTSLFGYKINTPSSVAVLIRLKRNILKDKEKREAACC</sequence>
<reference evidence="1" key="1">
    <citation type="submission" date="2020-04" db="EMBL/GenBank/DDBJ databases">
        <authorList>
            <person name="Alioto T."/>
            <person name="Alioto T."/>
            <person name="Gomez Garrido J."/>
        </authorList>
    </citation>
    <scope>NUCLEOTIDE SEQUENCE</scope>
    <source>
        <strain evidence="1">A484AB</strain>
    </source>
</reference>
<organism evidence="1 2">
    <name type="scientific">Paramuricea clavata</name>
    <name type="common">Red gorgonian</name>
    <name type="synonym">Violescent sea-whip</name>
    <dbReference type="NCBI Taxonomy" id="317549"/>
    <lineage>
        <taxon>Eukaryota</taxon>
        <taxon>Metazoa</taxon>
        <taxon>Cnidaria</taxon>
        <taxon>Anthozoa</taxon>
        <taxon>Octocorallia</taxon>
        <taxon>Malacalcyonacea</taxon>
        <taxon>Plexauridae</taxon>
        <taxon>Paramuricea</taxon>
    </lineage>
</organism>
<proteinExistence type="predicted"/>
<evidence type="ECO:0000313" key="1">
    <source>
        <dbReference type="EMBL" id="CAB3987973.1"/>
    </source>
</evidence>
<gene>
    <name evidence="1" type="ORF">PACLA_8A013594</name>
</gene>
<comment type="caution">
    <text evidence="1">The sequence shown here is derived from an EMBL/GenBank/DDBJ whole genome shotgun (WGS) entry which is preliminary data.</text>
</comment>
<dbReference type="EMBL" id="CACRXK020001259">
    <property type="protein sequence ID" value="CAB3987973.1"/>
    <property type="molecule type" value="Genomic_DNA"/>
</dbReference>